<proteinExistence type="predicted"/>
<organism evidence="2 3">
    <name type="scientific">Allomesorhizobium camelthorni</name>
    <dbReference type="NCBI Taxonomy" id="475069"/>
    <lineage>
        <taxon>Bacteria</taxon>
        <taxon>Pseudomonadati</taxon>
        <taxon>Pseudomonadota</taxon>
        <taxon>Alphaproteobacteria</taxon>
        <taxon>Hyphomicrobiales</taxon>
        <taxon>Phyllobacteriaceae</taxon>
        <taxon>Allomesorhizobium</taxon>
    </lineage>
</organism>
<evidence type="ECO:0000313" key="3">
    <source>
        <dbReference type="Proteomes" id="UP001642900"/>
    </source>
</evidence>
<name>A0A6G4WBJ0_9HYPH</name>
<keyword evidence="3" id="KW-1185">Reference proteome</keyword>
<gene>
    <name evidence="2" type="ORF">G6N73_13275</name>
</gene>
<dbReference type="RefSeq" id="WP_165028242.1">
    <property type="nucleotide sequence ID" value="NZ_JAAKZF010000014.1"/>
</dbReference>
<dbReference type="AlphaFoldDB" id="A0A6G4WBJ0"/>
<evidence type="ECO:0000313" key="2">
    <source>
        <dbReference type="EMBL" id="NGO52142.1"/>
    </source>
</evidence>
<comment type="caution">
    <text evidence="2">The sequence shown here is derived from an EMBL/GenBank/DDBJ whole genome shotgun (WGS) entry which is preliminary data.</text>
</comment>
<evidence type="ECO:0000256" key="1">
    <source>
        <dbReference type="SAM" id="MobiDB-lite"/>
    </source>
</evidence>
<dbReference type="EMBL" id="JAAKZF010000014">
    <property type="protein sequence ID" value="NGO52142.1"/>
    <property type="molecule type" value="Genomic_DNA"/>
</dbReference>
<reference evidence="2 3" key="1">
    <citation type="submission" date="2020-02" db="EMBL/GenBank/DDBJ databases">
        <title>Genome sequence of strain CCNWXJ40-4.</title>
        <authorList>
            <person name="Gao J."/>
            <person name="Sun J."/>
        </authorList>
    </citation>
    <scope>NUCLEOTIDE SEQUENCE [LARGE SCALE GENOMIC DNA]</scope>
    <source>
        <strain evidence="2 3">CCNWXJ 40-4</strain>
    </source>
</reference>
<accession>A0A6G4WBJ0</accession>
<feature type="compositionally biased region" description="Basic and acidic residues" evidence="1">
    <location>
        <begin position="1"/>
        <end position="15"/>
    </location>
</feature>
<dbReference type="Proteomes" id="UP001642900">
    <property type="component" value="Unassembled WGS sequence"/>
</dbReference>
<protein>
    <submittedName>
        <fullName evidence="2">Uncharacterized protein</fullName>
    </submittedName>
</protein>
<sequence length="52" mass="6381">MNQRDRERRDKEQRPAKPPADAYDPFEQMFRPKRPADSFGEMFEEKIFNDDF</sequence>
<feature type="region of interest" description="Disordered" evidence="1">
    <location>
        <begin position="1"/>
        <end position="33"/>
    </location>
</feature>